<dbReference type="Gene3D" id="2.40.33.20">
    <property type="entry name" value="PK beta-barrel domain-like"/>
    <property type="match status" value="1"/>
</dbReference>
<protein>
    <submittedName>
        <fullName evidence="2">MOSC domain-containing protein</fullName>
    </submittedName>
</protein>
<dbReference type="InterPro" id="IPR005303">
    <property type="entry name" value="MOCOS_middle"/>
</dbReference>
<dbReference type="InterPro" id="IPR011037">
    <property type="entry name" value="Pyrv_Knase-like_insert_dom_sf"/>
</dbReference>
<dbReference type="GO" id="GO:0030170">
    <property type="term" value="F:pyridoxal phosphate binding"/>
    <property type="evidence" value="ECO:0007669"/>
    <property type="project" value="InterPro"/>
</dbReference>
<dbReference type="PANTHER" id="PTHR36930">
    <property type="entry name" value="METAL-SULFUR CLUSTER BIOSYNTHESIS PROTEINS YUAD-RELATED"/>
    <property type="match status" value="1"/>
</dbReference>
<dbReference type="AlphaFoldDB" id="A0AAU8CUK7"/>
<dbReference type="Pfam" id="PF03473">
    <property type="entry name" value="MOSC"/>
    <property type="match status" value="1"/>
</dbReference>
<dbReference type="PROSITE" id="PS51340">
    <property type="entry name" value="MOSC"/>
    <property type="match status" value="1"/>
</dbReference>
<accession>A0AAU8CUK7</accession>
<dbReference type="PANTHER" id="PTHR36930:SF1">
    <property type="entry name" value="MOSC DOMAIN-CONTAINING PROTEIN"/>
    <property type="match status" value="1"/>
</dbReference>
<evidence type="ECO:0000313" key="2">
    <source>
        <dbReference type="EMBL" id="XCG50634.1"/>
    </source>
</evidence>
<gene>
    <name evidence="2" type="ORF">ABVK50_09215</name>
</gene>
<dbReference type="InterPro" id="IPR052716">
    <property type="entry name" value="MOSC_domain"/>
</dbReference>
<dbReference type="RefSeq" id="WP_353641841.1">
    <property type="nucleotide sequence ID" value="NZ_CP159253.1"/>
</dbReference>
<dbReference type="EMBL" id="CP159253">
    <property type="protein sequence ID" value="XCG50634.1"/>
    <property type="molecule type" value="Genomic_DNA"/>
</dbReference>
<dbReference type="Pfam" id="PF03476">
    <property type="entry name" value="MOSC_N"/>
    <property type="match status" value="1"/>
</dbReference>
<evidence type="ECO:0000259" key="1">
    <source>
        <dbReference type="PROSITE" id="PS51340"/>
    </source>
</evidence>
<sequence length="244" mass="26155">MRVLGHVSEIWRYPVSSVGGERLTSVKVGPGGVVADRLWGVVDTRDGEVAAPEKRRHWRSLPNLSSRMGEAGPEIGSGDEPWLPADSAEARSLLSAHLGFPAALMPHTPHETTMPGHVAPRYARADLHLVTTASMRKLADLLGNPGEIDSRRFRPNLVVETGHEFDGFAEQQLVGSRLTIGEVTIAISEPCARCSFTALAQGELSFEPAVLHQIAKHGDGGFGVLCSVESAGSIRIGDEVRFPA</sequence>
<dbReference type="GO" id="GO:0003824">
    <property type="term" value="F:catalytic activity"/>
    <property type="evidence" value="ECO:0007669"/>
    <property type="project" value="InterPro"/>
</dbReference>
<reference evidence="2" key="1">
    <citation type="submission" date="2024-06" db="EMBL/GenBank/DDBJ databases">
        <title>Mesorhizobium karijinii sp. nov., a symbiont of the iconic Swainsona formosa from arid Australia.</title>
        <authorList>
            <person name="Hill Y.J."/>
            <person name="Watkin E.L.J."/>
            <person name="O'Hara G.W."/>
            <person name="Terpolilli J."/>
            <person name="Tye M.L."/>
            <person name="Kohlmeier M.G."/>
        </authorList>
    </citation>
    <scope>NUCLEOTIDE SEQUENCE</scope>
    <source>
        <strain evidence="2">WSM2240</strain>
    </source>
</reference>
<proteinExistence type="predicted"/>
<dbReference type="InterPro" id="IPR005302">
    <property type="entry name" value="MoCF_Sase_C"/>
</dbReference>
<dbReference type="SUPFAM" id="SSF50800">
    <property type="entry name" value="PK beta-barrel domain-like"/>
    <property type="match status" value="1"/>
</dbReference>
<feature type="domain" description="MOSC" evidence="1">
    <location>
        <begin position="86"/>
        <end position="243"/>
    </location>
</feature>
<dbReference type="GO" id="GO:0030151">
    <property type="term" value="F:molybdenum ion binding"/>
    <property type="evidence" value="ECO:0007669"/>
    <property type="project" value="InterPro"/>
</dbReference>
<organism evidence="2">
    <name type="scientific">Mesorhizobium sp. WSM2240</name>
    <dbReference type="NCBI Taxonomy" id="3228851"/>
    <lineage>
        <taxon>Bacteria</taxon>
        <taxon>Pseudomonadati</taxon>
        <taxon>Pseudomonadota</taxon>
        <taxon>Alphaproteobacteria</taxon>
        <taxon>Hyphomicrobiales</taxon>
        <taxon>Phyllobacteriaceae</taxon>
        <taxon>Mesorhizobium</taxon>
    </lineage>
</organism>
<name>A0AAU8CUK7_9HYPH</name>